<name>A0A2S1KRH9_9LACO</name>
<dbReference type="EMBL" id="CP020928">
    <property type="protein sequence ID" value="AWF95608.1"/>
    <property type="molecule type" value="Genomic_DNA"/>
</dbReference>
<sequence>MTTKDDTYNTVLARRLIGELKNDKIIVDSMEMKADVEKNVKSRDYWRGYNEAIDDAISRIKRVWEV</sequence>
<dbReference type="Proteomes" id="UP000244870">
    <property type="component" value="Chromosome"/>
</dbReference>
<proteinExistence type="predicted"/>
<protein>
    <submittedName>
        <fullName evidence="1">Uncharacterized protein</fullName>
    </submittedName>
</protein>
<dbReference type="RefSeq" id="WP_108730446.1">
    <property type="nucleotide sequence ID" value="NZ_CP020928.1"/>
</dbReference>
<evidence type="ECO:0000313" key="1">
    <source>
        <dbReference type="EMBL" id="AWF95608.1"/>
    </source>
</evidence>
<dbReference type="AlphaFoldDB" id="A0A2S1KRH9"/>
<gene>
    <name evidence="1" type="ORF">B6254_1203</name>
</gene>
<organism evidence="1 2">
    <name type="scientific">Weissella cibaria</name>
    <dbReference type="NCBI Taxonomy" id="137591"/>
    <lineage>
        <taxon>Bacteria</taxon>
        <taxon>Bacillati</taxon>
        <taxon>Bacillota</taxon>
        <taxon>Bacilli</taxon>
        <taxon>Lactobacillales</taxon>
        <taxon>Lactobacillaceae</taxon>
        <taxon>Weissella</taxon>
    </lineage>
</organism>
<reference evidence="1 2" key="1">
    <citation type="submission" date="2017-04" db="EMBL/GenBank/DDBJ databases">
        <title>Weissella cibaria strain m2 complete genome.</title>
        <authorList>
            <person name="Pan Q."/>
            <person name="Tan M."/>
            <person name="Yao F."/>
            <person name="Su S."/>
        </authorList>
    </citation>
    <scope>NUCLEOTIDE SEQUENCE [LARGE SCALE GENOMIC DNA]</scope>
    <source>
        <strain evidence="1 2">M2</strain>
    </source>
</reference>
<evidence type="ECO:0000313" key="2">
    <source>
        <dbReference type="Proteomes" id="UP000244870"/>
    </source>
</evidence>
<accession>A0A2S1KRH9</accession>